<dbReference type="RefSeq" id="WP_039308136.1">
    <property type="nucleotide sequence ID" value="NZ_JAODTE010000010.1"/>
</dbReference>
<feature type="active site" description="Tele-phosphohistidine intermediate" evidence="5">
    <location>
        <position position="80"/>
    </location>
</feature>
<evidence type="ECO:0000256" key="1">
    <source>
        <dbReference type="ARBA" id="ARBA00022448"/>
    </source>
</evidence>
<keyword evidence="1" id="KW-0813">Transport</keyword>
<dbReference type="EMBL" id="JQHM01000023">
    <property type="protein sequence ID" value="KFW99353.1"/>
    <property type="molecule type" value="Genomic_DNA"/>
</dbReference>
<dbReference type="GO" id="GO:0009401">
    <property type="term" value="P:phosphoenolpyruvate-dependent sugar phosphotransferase system"/>
    <property type="evidence" value="ECO:0007669"/>
    <property type="project" value="UniProtKB-KW"/>
</dbReference>
<dbReference type="PANTHER" id="PTHR34382:SF7">
    <property type="entry name" value="PTS SYSTEM N,N'-DIACETYLCHITOBIOSE-SPECIFIC EIIA COMPONENT"/>
    <property type="match status" value="1"/>
</dbReference>
<dbReference type="PIRSF" id="PIRSF000699">
    <property type="entry name" value="PTS_IILac_III"/>
    <property type="match status" value="1"/>
</dbReference>
<dbReference type="eggNOG" id="COG1447">
    <property type="taxonomic scope" value="Bacteria"/>
</dbReference>
<keyword evidence="2" id="KW-0762">Sugar transport</keyword>
<dbReference type="PROSITE" id="PS51095">
    <property type="entry name" value="PTS_EIIA_TYPE_3"/>
    <property type="match status" value="1"/>
</dbReference>
<feature type="modified residue" description="Phosphohistidine; by HPr" evidence="7">
    <location>
        <position position="80"/>
    </location>
</feature>
<evidence type="ECO:0000256" key="7">
    <source>
        <dbReference type="PROSITE-ProRule" id="PRU00418"/>
    </source>
</evidence>
<comment type="cofactor">
    <cofactor evidence="6">
        <name>Mg(2+)</name>
        <dbReference type="ChEBI" id="CHEBI:18420"/>
    </cofactor>
    <text evidence="6">Binds 1 Mg(2+) ion per trimer.</text>
</comment>
<comment type="caution">
    <text evidence="8">The sequence shown here is derived from an EMBL/GenBank/DDBJ whole genome shotgun (WGS) entry which is preliminary data.</text>
</comment>
<evidence type="ECO:0000256" key="5">
    <source>
        <dbReference type="PIRSR" id="PIRSR000699-1"/>
    </source>
</evidence>
<accession>A0A093RFX1</accession>
<dbReference type="Proteomes" id="UP000032869">
    <property type="component" value="Unassembled WGS sequence"/>
</dbReference>
<keyword evidence="10" id="KW-1185">Reference proteome</keyword>
<gene>
    <name evidence="9" type="ORF">JV35_18945</name>
    <name evidence="8" type="ORF">KP22_20605</name>
</gene>
<evidence type="ECO:0000313" key="9">
    <source>
        <dbReference type="EMBL" id="KFX14895.1"/>
    </source>
</evidence>
<dbReference type="GO" id="GO:0046872">
    <property type="term" value="F:metal ion binding"/>
    <property type="evidence" value="ECO:0007669"/>
    <property type="project" value="UniProtKB-KW"/>
</dbReference>
<dbReference type="Pfam" id="PF02255">
    <property type="entry name" value="PTS_IIA"/>
    <property type="match status" value="1"/>
</dbReference>
<evidence type="ECO:0000256" key="3">
    <source>
        <dbReference type="ARBA" id="ARBA00022679"/>
    </source>
</evidence>
<sequence length="118" mass="13034">MLDETILDETTVMELIIYAGEARSSSMEALSAARKYDWNKAEELLNAASVAARKAHQIQTALIGADEGCGKIPVSLILVHAQDHLMNAMLCRELVEELIQLHREIASLKQSINETVCK</sequence>
<feature type="binding site" evidence="6">
    <location>
        <position position="83"/>
    </location>
    <ligand>
        <name>Mg(2+)</name>
        <dbReference type="ChEBI" id="CHEBI:18420"/>
        <note>ligand shared between all trimeric partners</note>
    </ligand>
</feature>
<keyword evidence="6" id="KW-0460">Magnesium</keyword>
<evidence type="ECO:0000256" key="6">
    <source>
        <dbReference type="PIRSR" id="PIRSR000699-2"/>
    </source>
</evidence>
<protein>
    <submittedName>
        <fullName evidence="8">Molecular chaperone TorD</fullName>
    </submittedName>
</protein>
<dbReference type="Gene3D" id="1.20.58.80">
    <property type="entry name" value="Phosphotransferase system, lactose/cellobiose-type IIA subunit"/>
    <property type="match status" value="1"/>
</dbReference>
<dbReference type="OrthoDB" id="350602at2"/>
<keyword evidence="6" id="KW-0479">Metal-binding</keyword>
<dbReference type="CDD" id="cd00215">
    <property type="entry name" value="PTS_IIA_lac"/>
    <property type="match status" value="1"/>
</dbReference>
<evidence type="ECO:0000313" key="11">
    <source>
        <dbReference type="Proteomes" id="UP000032874"/>
    </source>
</evidence>
<dbReference type="STRING" id="55207.KP22_20605"/>
<dbReference type="PANTHER" id="PTHR34382">
    <property type="entry name" value="PTS SYSTEM N,N'-DIACETYLCHITOBIOSE-SPECIFIC EIIA COMPONENT"/>
    <property type="match status" value="1"/>
</dbReference>
<name>A0A093RFX1_9GAMM</name>
<evidence type="ECO:0000256" key="2">
    <source>
        <dbReference type="ARBA" id="ARBA00022597"/>
    </source>
</evidence>
<dbReference type="EMBL" id="JQHL01000016">
    <property type="protein sequence ID" value="KFX14895.1"/>
    <property type="molecule type" value="Genomic_DNA"/>
</dbReference>
<evidence type="ECO:0000313" key="8">
    <source>
        <dbReference type="EMBL" id="KFW99353.1"/>
    </source>
</evidence>
<keyword evidence="4" id="KW-0598">Phosphotransferase system</keyword>
<dbReference type="GO" id="GO:0016740">
    <property type="term" value="F:transferase activity"/>
    <property type="evidence" value="ECO:0007669"/>
    <property type="project" value="UniProtKB-KW"/>
</dbReference>
<keyword evidence="3" id="KW-0808">Transferase</keyword>
<organism evidence="8 11">
    <name type="scientific">Pectobacterium betavasculorum</name>
    <dbReference type="NCBI Taxonomy" id="55207"/>
    <lineage>
        <taxon>Bacteria</taxon>
        <taxon>Pseudomonadati</taxon>
        <taxon>Pseudomonadota</taxon>
        <taxon>Gammaproteobacteria</taxon>
        <taxon>Enterobacterales</taxon>
        <taxon>Pectobacteriaceae</taxon>
        <taxon>Pectobacterium</taxon>
    </lineage>
</organism>
<reference evidence="10 11" key="1">
    <citation type="submission" date="2014-08" db="EMBL/GenBank/DDBJ databases">
        <title>Genome sequences of NCPPB Pectobacterium isolates.</title>
        <authorList>
            <person name="Glover R.H."/>
            <person name="Sapp M."/>
            <person name="Elphinstone J."/>
        </authorList>
    </citation>
    <scope>NUCLEOTIDE SEQUENCE [LARGE SCALE GENOMIC DNA]</scope>
    <source>
        <strain evidence="9 10">NCPPB 2793</strain>
        <strain evidence="8 11">NCPPB 2795</strain>
    </source>
</reference>
<dbReference type="InterPro" id="IPR036542">
    <property type="entry name" value="PTS_IIA_lac/cel_sf"/>
</dbReference>
<dbReference type="InterPro" id="IPR003188">
    <property type="entry name" value="PTS_IIA_lac/cel"/>
</dbReference>
<proteinExistence type="predicted"/>
<evidence type="ECO:0000256" key="4">
    <source>
        <dbReference type="ARBA" id="ARBA00022683"/>
    </source>
</evidence>
<evidence type="ECO:0000313" key="10">
    <source>
        <dbReference type="Proteomes" id="UP000032869"/>
    </source>
</evidence>
<dbReference type="SUPFAM" id="SSF46973">
    <property type="entry name" value="Enzyme IIa from lactose specific PTS, IIa-lac"/>
    <property type="match status" value="1"/>
</dbReference>
<dbReference type="Proteomes" id="UP000032874">
    <property type="component" value="Unassembled WGS sequence"/>
</dbReference>
<dbReference type="AlphaFoldDB" id="A0A093RFX1"/>